<name>A0ABW4ZXK7_9BACL</name>
<organism evidence="2 3">
    <name type="scientific">Tumebacillus lipolyticus</name>
    <dbReference type="NCBI Taxonomy" id="1280370"/>
    <lineage>
        <taxon>Bacteria</taxon>
        <taxon>Bacillati</taxon>
        <taxon>Bacillota</taxon>
        <taxon>Bacilli</taxon>
        <taxon>Bacillales</taxon>
        <taxon>Alicyclobacillaceae</taxon>
        <taxon>Tumebacillus</taxon>
    </lineage>
</organism>
<evidence type="ECO:0000313" key="3">
    <source>
        <dbReference type="Proteomes" id="UP001597343"/>
    </source>
</evidence>
<proteinExistence type="predicted"/>
<accession>A0ABW4ZXK7</accession>
<dbReference type="RefSeq" id="WP_386045622.1">
    <property type="nucleotide sequence ID" value="NZ_JBHUIO010000005.1"/>
</dbReference>
<keyword evidence="3" id="KW-1185">Reference proteome</keyword>
<dbReference type="SUPFAM" id="SSF88874">
    <property type="entry name" value="Receptor-binding domain of short tail fibre protein gp12"/>
    <property type="match status" value="1"/>
</dbReference>
<evidence type="ECO:0000259" key="1">
    <source>
        <dbReference type="Pfam" id="PF07484"/>
    </source>
</evidence>
<sequence>MADAYIGEIRIFAGNFAPKGWALCNGQLLPIQQNPALYSILGVQYGGDGKTTFALPNLMGNAAMNQGAGQGLTPRTTMGQQVGASTVTLLSTQIPAHTHIPQAIVGDGSTGDPQGNIWAQLPDDPFNPPPNLYDPTPNVPMSPLALNVAGGTQAHNNMQPFIAQNFIICLQGEFPSRG</sequence>
<feature type="domain" description="Phage tail collar" evidence="1">
    <location>
        <begin position="7"/>
        <end position="61"/>
    </location>
</feature>
<reference evidence="3" key="1">
    <citation type="journal article" date="2019" name="Int. J. Syst. Evol. Microbiol.">
        <title>The Global Catalogue of Microorganisms (GCM) 10K type strain sequencing project: providing services to taxonomists for standard genome sequencing and annotation.</title>
        <authorList>
            <consortium name="The Broad Institute Genomics Platform"/>
            <consortium name="The Broad Institute Genome Sequencing Center for Infectious Disease"/>
            <person name="Wu L."/>
            <person name="Ma J."/>
        </authorList>
    </citation>
    <scope>NUCLEOTIDE SEQUENCE [LARGE SCALE GENOMIC DNA]</scope>
    <source>
        <strain evidence="3">CGMCC 1.13574</strain>
    </source>
</reference>
<comment type="caution">
    <text evidence="2">The sequence shown here is derived from an EMBL/GenBank/DDBJ whole genome shotgun (WGS) entry which is preliminary data.</text>
</comment>
<dbReference type="Pfam" id="PF07484">
    <property type="entry name" value="Collar"/>
    <property type="match status" value="1"/>
</dbReference>
<protein>
    <submittedName>
        <fullName evidence="2">Phage tail protein</fullName>
    </submittedName>
</protein>
<gene>
    <name evidence="2" type="ORF">ACFSOY_08430</name>
</gene>
<dbReference type="Gene3D" id="3.90.1340.10">
    <property type="entry name" value="Phage tail collar domain"/>
    <property type="match status" value="1"/>
</dbReference>
<dbReference type="EMBL" id="JBHUIO010000005">
    <property type="protein sequence ID" value="MFD2170021.1"/>
    <property type="molecule type" value="Genomic_DNA"/>
</dbReference>
<evidence type="ECO:0000313" key="2">
    <source>
        <dbReference type="EMBL" id="MFD2170021.1"/>
    </source>
</evidence>
<dbReference type="InterPro" id="IPR037053">
    <property type="entry name" value="Phage_tail_collar_dom_sf"/>
</dbReference>
<dbReference type="Proteomes" id="UP001597343">
    <property type="component" value="Unassembled WGS sequence"/>
</dbReference>
<dbReference type="InterPro" id="IPR011083">
    <property type="entry name" value="Phage_tail_collar_dom"/>
</dbReference>